<keyword evidence="4" id="KW-1003">Cell membrane</keyword>
<dbReference type="PANTHER" id="PTHR30183:SF3">
    <property type="entry name" value="MOLYBDENUM TRANSPORT SYSTEM PERMEASE PROTEIN MODB"/>
    <property type="match status" value="1"/>
</dbReference>
<dbReference type="PANTHER" id="PTHR30183">
    <property type="entry name" value="MOLYBDENUM TRANSPORT SYSTEM PERMEASE PROTEIN MODB"/>
    <property type="match status" value="1"/>
</dbReference>
<evidence type="ECO:0000256" key="5">
    <source>
        <dbReference type="ARBA" id="ARBA00022505"/>
    </source>
</evidence>
<feature type="transmembrane region" description="Helical" evidence="9">
    <location>
        <begin position="27"/>
        <end position="49"/>
    </location>
</feature>
<dbReference type="InterPro" id="IPR000515">
    <property type="entry name" value="MetI-like"/>
</dbReference>
<dbReference type="Gene3D" id="1.10.3720.10">
    <property type="entry name" value="MetI-like"/>
    <property type="match status" value="1"/>
</dbReference>
<dbReference type="CDD" id="cd06261">
    <property type="entry name" value="TM_PBP2"/>
    <property type="match status" value="1"/>
</dbReference>
<protein>
    <submittedName>
        <fullName evidence="11">Sulfate ABC transporter permease</fullName>
    </submittedName>
</protein>
<feature type="domain" description="ABC transmembrane type-1" evidence="10">
    <location>
        <begin position="67"/>
        <end position="264"/>
    </location>
</feature>
<comment type="similarity">
    <text evidence="2 9">Belongs to the binding-protein-dependent transport system permease family.</text>
</comment>
<evidence type="ECO:0000313" key="11">
    <source>
        <dbReference type="EMBL" id="AOW80805.1"/>
    </source>
</evidence>
<keyword evidence="5" id="KW-0500">Molybdenum</keyword>
<dbReference type="Proteomes" id="UP000185608">
    <property type="component" value="Chromosome"/>
</dbReference>
<keyword evidence="6 9" id="KW-0812">Transmembrane</keyword>
<dbReference type="PROSITE" id="PS50928">
    <property type="entry name" value="ABC_TM1"/>
    <property type="match status" value="1"/>
</dbReference>
<keyword evidence="8 9" id="KW-0472">Membrane</keyword>
<name>A0A1D8S616_9EURY</name>
<feature type="transmembrane region" description="Helical" evidence="9">
    <location>
        <begin position="105"/>
        <end position="127"/>
    </location>
</feature>
<reference evidence="11 12" key="1">
    <citation type="submission" date="2016-06" db="EMBL/GenBank/DDBJ databases">
        <title>Discovery of anaerobic lithoheterotrophic haloarchaeon capable of sulfur respiration by hydrogen and formate.</title>
        <authorList>
            <person name="Sorokin D.Y."/>
            <person name="Kublanov I.V."/>
            <person name="Roman P."/>
            <person name="Sinninghe Damste J.S."/>
            <person name="Golyshin P.N."/>
            <person name="Rojo D."/>
            <person name="Ciordia S."/>
            <person name="Mena Md.C."/>
            <person name="Ferrer M."/>
            <person name="Smedile F."/>
            <person name="Messina E."/>
            <person name="La Cono V."/>
            <person name="Yakimov M.M."/>
        </authorList>
    </citation>
    <scope>NUCLEOTIDE SEQUENCE [LARGE SCALE GENOMIC DNA]</scope>
    <source>
        <strain evidence="11 12">HTSR1</strain>
    </source>
</reference>
<accession>A0A1D8S616</accession>
<evidence type="ECO:0000256" key="8">
    <source>
        <dbReference type="ARBA" id="ARBA00023136"/>
    </source>
</evidence>
<dbReference type="GO" id="GO:0022857">
    <property type="term" value="F:transmembrane transporter activity"/>
    <property type="evidence" value="ECO:0007669"/>
    <property type="project" value="InterPro"/>
</dbReference>
<evidence type="ECO:0000256" key="1">
    <source>
        <dbReference type="ARBA" id="ARBA00004651"/>
    </source>
</evidence>
<dbReference type="NCBIfam" id="TIGR01581">
    <property type="entry name" value="Mo_ABC_porter"/>
    <property type="match status" value="1"/>
</dbReference>
<evidence type="ECO:0000256" key="4">
    <source>
        <dbReference type="ARBA" id="ARBA00022475"/>
    </source>
</evidence>
<feature type="transmembrane region" description="Helical" evidence="9">
    <location>
        <begin position="147"/>
        <end position="170"/>
    </location>
</feature>
<dbReference type="SUPFAM" id="SSF161098">
    <property type="entry name" value="MetI-like"/>
    <property type="match status" value="1"/>
</dbReference>
<organism evidence="11 12">
    <name type="scientific">Halodesulfurarchaeum formicicum</name>
    <dbReference type="NCBI Taxonomy" id="1873524"/>
    <lineage>
        <taxon>Archaea</taxon>
        <taxon>Methanobacteriati</taxon>
        <taxon>Methanobacteriota</taxon>
        <taxon>Stenosarchaea group</taxon>
        <taxon>Halobacteria</taxon>
        <taxon>Halobacteriales</taxon>
        <taxon>Halobacteriaceae</taxon>
        <taxon>Halodesulfurarchaeum</taxon>
    </lineage>
</organism>
<evidence type="ECO:0000313" key="12">
    <source>
        <dbReference type="Proteomes" id="UP000185608"/>
    </source>
</evidence>
<evidence type="ECO:0000256" key="7">
    <source>
        <dbReference type="ARBA" id="ARBA00022989"/>
    </source>
</evidence>
<comment type="subcellular location">
    <subcellularLocation>
        <location evidence="1 9">Cell membrane</location>
        <topology evidence="1 9">Multi-pass membrane protein</topology>
    </subcellularLocation>
</comment>
<feature type="transmembrane region" description="Helical" evidence="9">
    <location>
        <begin position="236"/>
        <end position="266"/>
    </location>
</feature>
<sequence length="277" mass="29094">MSYAESVRQISRGHYGFGTRILHENGVFALLGAVLFVYLLYPFLSFFVWGQGLGTGAFFDPKVVSAVKFSLLSAPVSTALATVFGVPLAYVLARTTFPGKVVVDALVVLPLVMPPVVGGVMLLSGFGSFTPIGAAAASLGLPLTDSYLGIVLAQTFVSSPFVVITARSGFASVDREIEQAARSLGKGPIETFRLVSLPLARGSILAGVVLTFARAMGEFGATMMTAYHPSTMPTQIWVTFISEGIAATTPLVIVLLTLGFLVVLALQLAGKRITLTG</sequence>
<evidence type="ECO:0000256" key="3">
    <source>
        <dbReference type="ARBA" id="ARBA00022448"/>
    </source>
</evidence>
<evidence type="ECO:0000256" key="9">
    <source>
        <dbReference type="RuleBase" id="RU363032"/>
    </source>
</evidence>
<keyword evidence="7 9" id="KW-1133">Transmembrane helix</keyword>
<dbReference type="GO" id="GO:0005886">
    <property type="term" value="C:plasma membrane"/>
    <property type="evidence" value="ECO:0007669"/>
    <property type="project" value="UniProtKB-SubCell"/>
</dbReference>
<dbReference type="PATRIC" id="fig|1855411.3.peg.1638"/>
<evidence type="ECO:0000259" key="10">
    <source>
        <dbReference type="PROSITE" id="PS50928"/>
    </source>
</evidence>
<feature type="transmembrane region" description="Helical" evidence="9">
    <location>
        <begin position="191"/>
        <end position="216"/>
    </location>
</feature>
<dbReference type="RefSeq" id="WP_083258892.1">
    <property type="nucleotide sequence ID" value="NZ_CP016070.1"/>
</dbReference>
<feature type="transmembrane region" description="Helical" evidence="9">
    <location>
        <begin position="69"/>
        <end position="93"/>
    </location>
</feature>
<keyword evidence="3 9" id="KW-0813">Transport</keyword>
<evidence type="ECO:0000256" key="2">
    <source>
        <dbReference type="ARBA" id="ARBA00009306"/>
    </source>
</evidence>
<proteinExistence type="inferred from homology"/>
<evidence type="ECO:0000256" key="6">
    <source>
        <dbReference type="ARBA" id="ARBA00022692"/>
    </source>
</evidence>
<dbReference type="KEGG" id="halh:HTSR_1634"/>
<dbReference type="EMBL" id="CP016070">
    <property type="protein sequence ID" value="AOW80805.1"/>
    <property type="molecule type" value="Genomic_DNA"/>
</dbReference>
<dbReference type="AlphaFoldDB" id="A0A1D8S616"/>
<gene>
    <name evidence="11" type="ORF">HTSR_1634</name>
</gene>
<dbReference type="STRING" id="1873524.HSR6_1703"/>
<dbReference type="InterPro" id="IPR006469">
    <property type="entry name" value="NifC_ABC_porter"/>
</dbReference>
<dbReference type="Pfam" id="PF00528">
    <property type="entry name" value="BPD_transp_1"/>
    <property type="match status" value="1"/>
</dbReference>
<dbReference type="GeneID" id="29829622"/>
<dbReference type="InterPro" id="IPR035906">
    <property type="entry name" value="MetI-like_sf"/>
</dbReference>